<feature type="transmembrane region" description="Helical" evidence="5">
    <location>
        <begin position="234"/>
        <end position="255"/>
    </location>
</feature>
<dbReference type="Pfam" id="PF01040">
    <property type="entry name" value="UbiA"/>
    <property type="match status" value="1"/>
</dbReference>
<evidence type="ECO:0000256" key="5">
    <source>
        <dbReference type="SAM" id="Phobius"/>
    </source>
</evidence>
<dbReference type="GO" id="GO:0016765">
    <property type="term" value="F:transferase activity, transferring alkyl or aryl (other than methyl) groups"/>
    <property type="evidence" value="ECO:0007669"/>
    <property type="project" value="InterPro"/>
</dbReference>
<evidence type="ECO:0000313" key="7">
    <source>
        <dbReference type="Proteomes" id="UP000325598"/>
    </source>
</evidence>
<gene>
    <name evidence="6" type="primary">ubiA_2</name>
    <name evidence="6" type="ORF">San01_63590</name>
</gene>
<dbReference type="PANTHER" id="PTHR42723:SF1">
    <property type="entry name" value="CHLOROPHYLL SYNTHASE, CHLOROPLASTIC"/>
    <property type="match status" value="1"/>
</dbReference>
<keyword evidence="2 5" id="KW-0812">Transmembrane</keyword>
<evidence type="ECO:0000256" key="1">
    <source>
        <dbReference type="ARBA" id="ARBA00004141"/>
    </source>
</evidence>
<proteinExistence type="predicted"/>
<keyword evidence="4 5" id="KW-0472">Membrane</keyword>
<dbReference type="Gene3D" id="1.10.357.140">
    <property type="entry name" value="UbiA prenyltransferase"/>
    <property type="match status" value="1"/>
</dbReference>
<dbReference type="InterPro" id="IPR044878">
    <property type="entry name" value="UbiA_sf"/>
</dbReference>
<keyword evidence="6" id="KW-0808">Transferase</keyword>
<evidence type="ECO:0000256" key="4">
    <source>
        <dbReference type="ARBA" id="ARBA00023136"/>
    </source>
</evidence>
<dbReference type="GO" id="GO:0016020">
    <property type="term" value="C:membrane"/>
    <property type="evidence" value="ECO:0007669"/>
    <property type="project" value="UniProtKB-SubCell"/>
</dbReference>
<accession>A0A5J4LPA3</accession>
<comment type="caution">
    <text evidence="6">The sequence shown here is derived from an EMBL/GenBank/DDBJ whole genome shotgun (WGS) entry which is preliminary data.</text>
</comment>
<comment type="subcellular location">
    <subcellularLocation>
        <location evidence="1">Membrane</location>
        <topology evidence="1">Multi-pass membrane protein</topology>
    </subcellularLocation>
</comment>
<evidence type="ECO:0000256" key="2">
    <source>
        <dbReference type="ARBA" id="ARBA00022692"/>
    </source>
</evidence>
<feature type="transmembrane region" description="Helical" evidence="5">
    <location>
        <begin position="165"/>
        <end position="183"/>
    </location>
</feature>
<protein>
    <submittedName>
        <fullName evidence="6">Homogentisate phytyltransferase</fullName>
    </submittedName>
</protein>
<dbReference type="Proteomes" id="UP000325598">
    <property type="component" value="Unassembled WGS sequence"/>
</dbReference>
<dbReference type="PANTHER" id="PTHR42723">
    <property type="entry name" value="CHLOROPHYLL SYNTHASE"/>
    <property type="match status" value="1"/>
</dbReference>
<evidence type="ECO:0000256" key="3">
    <source>
        <dbReference type="ARBA" id="ARBA00022989"/>
    </source>
</evidence>
<feature type="transmembrane region" description="Helical" evidence="5">
    <location>
        <begin position="204"/>
        <end position="228"/>
    </location>
</feature>
<dbReference type="InterPro" id="IPR050475">
    <property type="entry name" value="Prenyltransferase_related"/>
</dbReference>
<keyword evidence="3 5" id="KW-1133">Transmembrane helix</keyword>
<dbReference type="AlphaFoldDB" id="A0A5J4LPA3"/>
<keyword evidence="7" id="KW-1185">Reference proteome</keyword>
<sequence length="287" mass="29456">MRAVRLFLEECRPCVQIIFFLRFLAGALTTTAHRPAGWGHQLAGPGVSWVLASLFAYGINGVSDVSEDRVNATGRPIARGELSPRTAATLTWLAAAGSVITALACGDALFTGLVLVYLVIGYAYSAAPFPLKCSALGASGAVLAMGLLTYAAGWQATGGGTPSGATVALAVTMSLWMAVVGAVTKDFSHAAGDAAAGRRTSVTAWGPSAARLVAAAGAPAVAAGFLLAGLPWPVLRVPSLVLLGGAVTVAVLCWTTRRDPARGRTPYRAFMVSQHLVHGALFLQLAL</sequence>
<name>A0A5J4LPA3_9ACTN</name>
<evidence type="ECO:0000313" key="6">
    <source>
        <dbReference type="EMBL" id="GES33871.1"/>
    </source>
</evidence>
<dbReference type="EMBL" id="BLAG01000022">
    <property type="protein sequence ID" value="GES33871.1"/>
    <property type="molecule type" value="Genomic_DNA"/>
</dbReference>
<feature type="transmembrane region" description="Helical" evidence="5">
    <location>
        <begin position="135"/>
        <end position="153"/>
    </location>
</feature>
<reference evidence="6 7" key="1">
    <citation type="submission" date="2019-10" db="EMBL/GenBank/DDBJ databases">
        <title>Whole genome shotgun sequence of Streptomyces angustmyceticus NBRC 3934.</title>
        <authorList>
            <person name="Hosoyama A."/>
            <person name="Ichikawa N."/>
            <person name="Kimura A."/>
            <person name="Kitahashi Y."/>
            <person name="Komaki H."/>
            <person name="Uohara A."/>
        </authorList>
    </citation>
    <scope>NUCLEOTIDE SEQUENCE [LARGE SCALE GENOMIC DNA]</scope>
    <source>
        <strain evidence="6 7">NBRC 3934</strain>
    </source>
</reference>
<feature type="transmembrane region" description="Helical" evidence="5">
    <location>
        <begin position="92"/>
        <end position="123"/>
    </location>
</feature>
<organism evidence="6 7">
    <name type="scientific">Streptomyces angustmyceticus</name>
    <dbReference type="NCBI Taxonomy" id="285578"/>
    <lineage>
        <taxon>Bacteria</taxon>
        <taxon>Bacillati</taxon>
        <taxon>Actinomycetota</taxon>
        <taxon>Actinomycetes</taxon>
        <taxon>Kitasatosporales</taxon>
        <taxon>Streptomycetaceae</taxon>
        <taxon>Streptomyces</taxon>
    </lineage>
</organism>
<dbReference type="InterPro" id="IPR000537">
    <property type="entry name" value="UbiA_prenyltransferase"/>
</dbReference>